<dbReference type="Gene3D" id="3.40.50.10110">
    <property type="entry name" value="DNA polymerase III subunit chi"/>
    <property type="match status" value="1"/>
</dbReference>
<sequence length="160" mass="17143">MSGPGPAASAVTRIDFAFGAPDRLPMACQVAGKRYRAGQRLVVYCSDATRLAAFDKLLWTFEDISFLPHVLANDPLAASSPIVLTAQAPAAPVADTGGELPWLMNLDDDCPPGYAQFARVLEIVSGEPADRQTARQRWRTYQEAGHDLHAHDLSKPAGGA</sequence>
<evidence type="ECO:0000313" key="1">
    <source>
        <dbReference type="EMBL" id="VFR47224.1"/>
    </source>
</evidence>
<dbReference type="GO" id="GO:0032298">
    <property type="term" value="P:positive regulation of DNA-templated DNA replication initiation"/>
    <property type="evidence" value="ECO:0007669"/>
    <property type="project" value="TreeGrafter"/>
</dbReference>
<dbReference type="Pfam" id="PF04364">
    <property type="entry name" value="DNA_pol3_chi"/>
    <property type="match status" value="1"/>
</dbReference>
<keyword evidence="1" id="KW-0548">Nucleotidyltransferase</keyword>
<dbReference type="GO" id="GO:0006260">
    <property type="term" value="P:DNA replication"/>
    <property type="evidence" value="ECO:0007669"/>
    <property type="project" value="InterPro"/>
</dbReference>
<dbReference type="SUPFAM" id="SSF102400">
    <property type="entry name" value="DNA polymerase III chi subunit"/>
    <property type="match status" value="1"/>
</dbReference>
<dbReference type="InterPro" id="IPR036768">
    <property type="entry name" value="PolIII_chi_sf"/>
</dbReference>
<proteinExistence type="predicted"/>
<evidence type="ECO:0000313" key="2">
    <source>
        <dbReference type="EMBL" id="VFR73255.1"/>
    </source>
</evidence>
<dbReference type="InterPro" id="IPR007459">
    <property type="entry name" value="DNA_pol3_chi"/>
</dbReference>
<dbReference type="GO" id="GO:0003887">
    <property type="term" value="F:DNA-directed DNA polymerase activity"/>
    <property type="evidence" value="ECO:0007669"/>
    <property type="project" value="UniProtKB-EC"/>
</dbReference>
<dbReference type="EMBL" id="CAADID010000022">
    <property type="protein sequence ID" value="VFR73255.1"/>
    <property type="molecule type" value="Genomic_DNA"/>
</dbReference>
<dbReference type="EC" id="2.7.7.7" evidence="1"/>
<dbReference type="AlphaFoldDB" id="A0A484R9N5"/>
<name>A0A484R9N5_9ZZZZ</name>
<reference evidence="1" key="1">
    <citation type="submission" date="2019-03" db="EMBL/GenBank/DDBJ databases">
        <authorList>
            <person name="Danneels B."/>
        </authorList>
    </citation>
    <scope>NUCLEOTIDE SEQUENCE</scope>
</reference>
<dbReference type="EMBL" id="CAADIG010000021">
    <property type="protein sequence ID" value="VFR47224.1"/>
    <property type="molecule type" value="Genomic_DNA"/>
</dbReference>
<dbReference type="GO" id="GO:0003677">
    <property type="term" value="F:DNA binding"/>
    <property type="evidence" value="ECO:0007669"/>
    <property type="project" value="InterPro"/>
</dbReference>
<dbReference type="PANTHER" id="PTHR38767">
    <property type="entry name" value="DNA POLYMERASE III SUBUNIT CHI"/>
    <property type="match status" value="1"/>
</dbReference>
<accession>A0A484R9N5</accession>
<protein>
    <submittedName>
        <fullName evidence="1">DNA polymerase III chi subunit</fullName>
        <ecNumber evidence="1">2.7.7.7</ecNumber>
    </submittedName>
</protein>
<dbReference type="PANTHER" id="PTHR38767:SF1">
    <property type="entry name" value="DNA POLYMERASE III SUBUNIT CHI"/>
    <property type="match status" value="1"/>
</dbReference>
<organism evidence="1">
    <name type="scientific">plant metagenome</name>
    <dbReference type="NCBI Taxonomy" id="1297885"/>
    <lineage>
        <taxon>unclassified sequences</taxon>
        <taxon>metagenomes</taxon>
        <taxon>organismal metagenomes</taxon>
    </lineage>
</organism>
<keyword evidence="1" id="KW-0808">Transferase</keyword>
<gene>
    <name evidence="1" type="ORF">ANT2_1348</name>
    <name evidence="2" type="ORF">ANT3_1349</name>
</gene>